<reference evidence="1" key="1">
    <citation type="submission" date="2018-02" db="EMBL/GenBank/DDBJ databases">
        <title>The genomes of Aspergillus section Nigri reveals drivers in fungal speciation.</title>
        <authorList>
            <consortium name="DOE Joint Genome Institute"/>
            <person name="Vesth T.C."/>
            <person name="Nybo J."/>
            <person name="Theobald S."/>
            <person name="Brandl J."/>
            <person name="Frisvad J.C."/>
            <person name="Nielsen K.F."/>
            <person name="Lyhne E.K."/>
            <person name="Kogle M.E."/>
            <person name="Kuo A."/>
            <person name="Riley R."/>
            <person name="Clum A."/>
            <person name="Nolan M."/>
            <person name="Lipzen A."/>
            <person name="Salamov A."/>
            <person name="Henrissat B."/>
            <person name="Wiebenga A."/>
            <person name="De vries R.P."/>
            <person name="Grigoriev I.V."/>
            <person name="Mortensen U.H."/>
            <person name="Andersen M.R."/>
            <person name="Baker S.E."/>
        </authorList>
    </citation>
    <scope>NUCLEOTIDE SEQUENCE</scope>
    <source>
        <strain evidence="1">CBS 121060</strain>
    </source>
</reference>
<protein>
    <submittedName>
        <fullName evidence="1">PTR2-domain-containing protein</fullName>
    </submittedName>
</protein>
<proteinExistence type="predicted"/>
<name>A0ACD1H9V7_9EURO</name>
<sequence length="551" mass="60796">MTEKALDATPDGEEPNQEEVRTLRHVAEHLPVSAWLVAVVELCERFTYYGMSGMFQNYIQRPLDGSQGRGALGMGQRGATGLTTFFQFWCYVTPILGAIVADQYLGKYKTIVVFCIIYLVGLLILVCTSIPTALSHGAGVGGFIVSILIIGLGTGGIKSNVAPLIADQYKRKKMAIKTTPKGERVIIDPALTIQRIYMIFYACINIGSLSLIATPYMEKYIGFWSGYLLCLCMFAVGTGVLIFGRKFYVVRPPQGSIITDAFKALGIMIVNRNMDAAKPSWQATNGGNRPDLPWDDHFIDELKRALVACRVFAFYPVYWVVYGQFSSNFVTQAGEMESHGIPNDLMQNFDPISVIVFIPVLETLVYPLLRRMRIQFRPITRISVGFVIASLAMMYAAIVQHLIYSAGPCYGKPLCDASIVDGAATGNHVHIAIQTPAYVFIGVSEIFASVSGLEYAYTKAPPSMKSFVQSMYLLTNAFGSAIAEALTPAAFDPAIMWMFVGLACASFIAGIIFWMVYHHLNDQEDEMNALDAEDPEVPAPIEQEQKKDEHN</sequence>
<organism evidence="1 2">
    <name type="scientific">Aspergillus aculeatinus CBS 121060</name>
    <dbReference type="NCBI Taxonomy" id="1448322"/>
    <lineage>
        <taxon>Eukaryota</taxon>
        <taxon>Fungi</taxon>
        <taxon>Dikarya</taxon>
        <taxon>Ascomycota</taxon>
        <taxon>Pezizomycotina</taxon>
        <taxon>Eurotiomycetes</taxon>
        <taxon>Eurotiomycetidae</taxon>
        <taxon>Eurotiales</taxon>
        <taxon>Aspergillaceae</taxon>
        <taxon>Aspergillus</taxon>
        <taxon>Aspergillus subgen. Circumdati</taxon>
    </lineage>
</organism>
<accession>A0ACD1H9V7</accession>
<keyword evidence="2" id="KW-1185">Reference proteome</keyword>
<gene>
    <name evidence="1" type="ORF">BO66DRAFT_90294</name>
</gene>
<evidence type="ECO:0000313" key="2">
    <source>
        <dbReference type="Proteomes" id="UP000249661"/>
    </source>
</evidence>
<dbReference type="EMBL" id="KZ824956">
    <property type="protein sequence ID" value="RAH70165.1"/>
    <property type="molecule type" value="Genomic_DNA"/>
</dbReference>
<evidence type="ECO:0000313" key="1">
    <source>
        <dbReference type="EMBL" id="RAH70165.1"/>
    </source>
</evidence>
<dbReference type="Proteomes" id="UP000249661">
    <property type="component" value="Unassembled WGS sequence"/>
</dbReference>